<evidence type="ECO:0000256" key="2">
    <source>
        <dbReference type="ARBA" id="ARBA00022603"/>
    </source>
</evidence>
<dbReference type="PATRIC" id="fig|1210046.3.peg.379"/>
<dbReference type="GO" id="GO:0005737">
    <property type="term" value="C:cytoplasm"/>
    <property type="evidence" value="ECO:0007669"/>
    <property type="project" value="UniProtKB-ARBA"/>
</dbReference>
<dbReference type="InterPro" id="IPR029028">
    <property type="entry name" value="Alpha/beta_knot_MTases"/>
</dbReference>
<dbReference type="Gene3D" id="3.30.1330.30">
    <property type="match status" value="1"/>
</dbReference>
<keyword evidence="2 5" id="KW-0489">Methyltransferase</keyword>
<dbReference type="InterPro" id="IPR051259">
    <property type="entry name" value="rRNA_Methyltransferase"/>
</dbReference>
<dbReference type="GO" id="GO:0006396">
    <property type="term" value="P:RNA processing"/>
    <property type="evidence" value="ECO:0007669"/>
    <property type="project" value="InterPro"/>
</dbReference>
<dbReference type="SUPFAM" id="SSF75217">
    <property type="entry name" value="alpha/beta knot"/>
    <property type="match status" value="1"/>
</dbReference>
<dbReference type="InterPro" id="IPR013123">
    <property type="entry name" value="SpoU_subst-bd"/>
</dbReference>
<dbReference type="Proteomes" id="UP000004474">
    <property type="component" value="Unassembled WGS sequence"/>
</dbReference>
<dbReference type="GO" id="GO:0003723">
    <property type="term" value="F:RNA binding"/>
    <property type="evidence" value="ECO:0007669"/>
    <property type="project" value="InterPro"/>
</dbReference>
<comment type="similarity">
    <text evidence="1">Belongs to the class IV-like SAM-binding methyltransferase superfamily. RNA methyltransferase TrmH family.</text>
</comment>
<evidence type="ECO:0000313" key="5">
    <source>
        <dbReference type="EMBL" id="EKA62441.1"/>
    </source>
</evidence>
<evidence type="ECO:0000313" key="6">
    <source>
        <dbReference type="Proteomes" id="UP000004474"/>
    </source>
</evidence>
<dbReference type="InterPro" id="IPR053888">
    <property type="entry name" value="MRM3-like_sub_bind"/>
</dbReference>
<dbReference type="EMBL" id="ALWX01000006">
    <property type="protein sequence ID" value="EKA62441.1"/>
    <property type="molecule type" value="Genomic_DNA"/>
</dbReference>
<dbReference type="Gene3D" id="3.40.1280.10">
    <property type="match status" value="1"/>
</dbReference>
<dbReference type="PANTHER" id="PTHR43191">
    <property type="entry name" value="RRNA METHYLTRANSFERASE 3"/>
    <property type="match status" value="1"/>
</dbReference>
<dbReference type="Pfam" id="PF00588">
    <property type="entry name" value="SpoU_methylase"/>
    <property type="match status" value="1"/>
</dbReference>
<dbReference type="STRING" id="1210046.B277_01949"/>
<dbReference type="eggNOG" id="COG0566">
    <property type="taxonomic scope" value="Bacteria"/>
</dbReference>
<keyword evidence="3" id="KW-0808">Transferase</keyword>
<organism evidence="5 6">
    <name type="scientific">Janibacter hoylei PVAS-1</name>
    <dbReference type="NCBI Taxonomy" id="1210046"/>
    <lineage>
        <taxon>Bacteria</taxon>
        <taxon>Bacillati</taxon>
        <taxon>Actinomycetota</taxon>
        <taxon>Actinomycetes</taxon>
        <taxon>Micrococcales</taxon>
        <taxon>Intrasporangiaceae</taxon>
        <taxon>Janibacter</taxon>
    </lineage>
</organism>
<evidence type="ECO:0000256" key="3">
    <source>
        <dbReference type="ARBA" id="ARBA00022679"/>
    </source>
</evidence>
<dbReference type="RefSeq" id="WP_007924508.1">
    <property type="nucleotide sequence ID" value="NZ_ALWX01000006.1"/>
</dbReference>
<reference evidence="5 6" key="1">
    <citation type="journal article" date="2012" name="J. Bacteriol.">
        <title>Genome Sequence of Janibacter hoylei MTCC8307, Isolated from the Stratospheric Air.</title>
        <authorList>
            <person name="Pawar S.P."/>
            <person name="Dhotre D.P."/>
            <person name="Shetty S.A."/>
            <person name="Chowdhury S.P."/>
            <person name="Chaudhari B.L."/>
            <person name="Shouche Y.S."/>
        </authorList>
    </citation>
    <scope>NUCLEOTIDE SEQUENCE [LARGE SCALE GENOMIC DNA]</scope>
    <source>
        <strain evidence="5 6">PVAS-1</strain>
    </source>
</reference>
<dbReference type="InterPro" id="IPR029064">
    <property type="entry name" value="Ribosomal_eL30-like_sf"/>
</dbReference>
<sequence length="274" mass="29226">MLDPPCPTLVITSPANQRLKDLVTLRRRRIRESTGTTLVEGLEETSLALDAGVRPRTLFHCPELMLDPRVGAALVERARDAGAEVVELGRTAFEKVAYREGPDGILAKVPAPGRRLDEVDLPDGALVLLCEGVEKPGNLGAMLRTADAAGVSLVIAADPVTDWGNPNVIRSSKGTVFSVPVAAAKTEEAWAWLAAHEVEIIATTPDTQVEHTDVDLTGAVAVAVGSEKYGLTDIALERAQHHVRIPMVGRANSLNVATSAAIVVYEAVRQRRTA</sequence>
<dbReference type="SUPFAM" id="SSF55315">
    <property type="entry name" value="L30e-like"/>
    <property type="match status" value="1"/>
</dbReference>
<comment type="caution">
    <text evidence="5">The sequence shown here is derived from an EMBL/GenBank/DDBJ whole genome shotgun (WGS) entry which is preliminary data.</text>
</comment>
<evidence type="ECO:0000259" key="4">
    <source>
        <dbReference type="SMART" id="SM00967"/>
    </source>
</evidence>
<gene>
    <name evidence="5" type="ORF">B277_01949</name>
</gene>
<proteinExistence type="inferred from homology"/>
<evidence type="ECO:0000256" key="1">
    <source>
        <dbReference type="ARBA" id="ARBA00007228"/>
    </source>
</evidence>
<accession>K1E5T0</accession>
<dbReference type="SMART" id="SM00967">
    <property type="entry name" value="SpoU_sub_bind"/>
    <property type="match status" value="1"/>
</dbReference>
<feature type="domain" description="RNA 2-O ribose methyltransferase substrate binding" evidence="4">
    <location>
        <begin position="38"/>
        <end position="115"/>
    </location>
</feature>
<dbReference type="CDD" id="cd18104">
    <property type="entry name" value="SpoU-like_RNA-MTase"/>
    <property type="match status" value="1"/>
</dbReference>
<dbReference type="PANTHER" id="PTHR43191:SF2">
    <property type="entry name" value="RRNA METHYLTRANSFERASE 3, MITOCHONDRIAL"/>
    <property type="match status" value="1"/>
</dbReference>
<dbReference type="Pfam" id="PF22435">
    <property type="entry name" value="MRM3-like_sub_bind"/>
    <property type="match status" value="1"/>
</dbReference>
<dbReference type="GO" id="GO:0008173">
    <property type="term" value="F:RNA methyltransferase activity"/>
    <property type="evidence" value="ECO:0007669"/>
    <property type="project" value="InterPro"/>
</dbReference>
<dbReference type="AlphaFoldDB" id="K1E5T0"/>
<dbReference type="GO" id="GO:0032259">
    <property type="term" value="P:methylation"/>
    <property type="evidence" value="ECO:0007669"/>
    <property type="project" value="UniProtKB-KW"/>
</dbReference>
<name>K1E5T0_9MICO</name>
<dbReference type="OrthoDB" id="9785673at2"/>
<dbReference type="InterPro" id="IPR029026">
    <property type="entry name" value="tRNA_m1G_MTases_N"/>
</dbReference>
<protein>
    <submittedName>
        <fullName evidence="5">rRNA methylase</fullName>
    </submittedName>
</protein>
<dbReference type="InterPro" id="IPR001537">
    <property type="entry name" value="SpoU_MeTrfase"/>
</dbReference>